<evidence type="ECO:0000256" key="1">
    <source>
        <dbReference type="ARBA" id="ARBA00000287"/>
    </source>
</evidence>
<organism evidence="17 18">
    <name type="scientific">Clostridium botulinum B2 450</name>
    <dbReference type="NCBI Taxonomy" id="1379739"/>
    <lineage>
        <taxon>Bacteria</taxon>
        <taxon>Bacillati</taxon>
        <taxon>Bacillota</taxon>
        <taxon>Clostridia</taxon>
        <taxon>Eubacteriales</taxon>
        <taxon>Clostridiaceae</taxon>
        <taxon>Clostridium</taxon>
    </lineage>
</organism>
<evidence type="ECO:0000256" key="7">
    <source>
        <dbReference type="ARBA" id="ARBA00022679"/>
    </source>
</evidence>
<evidence type="ECO:0000256" key="16">
    <source>
        <dbReference type="SAM" id="Phobius"/>
    </source>
</evidence>
<dbReference type="OrthoDB" id="9777147at2"/>
<keyword evidence="10" id="KW-0443">Lipid metabolism</keyword>
<comment type="subcellular location">
    <subcellularLocation>
        <location evidence="2">Endomembrane system</location>
        <topology evidence="2">Multi-pass membrane protein</topology>
    </subcellularLocation>
</comment>
<keyword evidence="13" id="KW-1208">Phospholipid metabolism</keyword>
<dbReference type="GO" id="GO:0008654">
    <property type="term" value="P:phospholipid biosynthetic process"/>
    <property type="evidence" value="ECO:0007669"/>
    <property type="project" value="UniProtKB-KW"/>
</dbReference>
<keyword evidence="9 16" id="KW-1133">Transmembrane helix</keyword>
<name>A0A0D1C2B2_CLOBO</name>
<evidence type="ECO:0000313" key="18">
    <source>
        <dbReference type="Proteomes" id="UP000032250"/>
    </source>
</evidence>
<evidence type="ECO:0000256" key="11">
    <source>
        <dbReference type="ARBA" id="ARBA00023136"/>
    </source>
</evidence>
<evidence type="ECO:0000256" key="10">
    <source>
        <dbReference type="ARBA" id="ARBA00023098"/>
    </source>
</evidence>
<feature type="transmembrane region" description="Helical" evidence="16">
    <location>
        <begin position="150"/>
        <end position="168"/>
    </location>
</feature>
<dbReference type="Proteomes" id="UP000032250">
    <property type="component" value="Unassembled WGS sequence"/>
</dbReference>
<evidence type="ECO:0000256" key="4">
    <source>
        <dbReference type="ARBA" id="ARBA00013174"/>
    </source>
</evidence>
<dbReference type="InterPro" id="IPR004533">
    <property type="entry name" value="CDP-diaglyc--ser_O-PTrfase"/>
</dbReference>
<sequence length="173" mass="18977">MAKIAKSAVPNAFTLGNLGCGIMSLMMTFQQNYKWAALFILIAGLMDRYDGRVARFLKVDSAIGKELDSLADLVSFGVAPSILTFHIYNFSNLGILGYLLVLMFPIAGAYRLARYNITEFDGSFSGIPITLAGMFMALYCLISLNRIGSSSLTVILIITLSYLMVSNVKLKKF</sequence>
<reference evidence="17 18" key="1">
    <citation type="submission" date="2014-06" db="EMBL/GenBank/DDBJ databases">
        <title>Genome characterization of distinct group I Clostridium botulinum lineages.</title>
        <authorList>
            <person name="Giordani F."/>
            <person name="Anselmo A."/>
            <person name="Fillo S."/>
            <person name="Palozzi A.M."/>
            <person name="Fortunato A."/>
            <person name="Gentile B."/>
            <person name="Ciammaruconi A."/>
            <person name="Anniballi F."/>
            <person name="De Medici D."/>
            <person name="Lista F."/>
        </authorList>
    </citation>
    <scope>NUCLEOTIDE SEQUENCE [LARGE SCALE GENOMIC DNA]</scope>
    <source>
        <strain evidence="17 18">B2 450</strain>
    </source>
</reference>
<keyword evidence="12" id="KW-0594">Phospholipid biosynthesis</keyword>
<evidence type="ECO:0000256" key="6">
    <source>
        <dbReference type="ARBA" id="ARBA00022516"/>
    </source>
</evidence>
<evidence type="ECO:0000256" key="13">
    <source>
        <dbReference type="ARBA" id="ARBA00023264"/>
    </source>
</evidence>
<dbReference type="Gene3D" id="1.20.120.1760">
    <property type="match status" value="1"/>
</dbReference>
<accession>A0A0D1C2B2</accession>
<evidence type="ECO:0000256" key="12">
    <source>
        <dbReference type="ARBA" id="ARBA00023209"/>
    </source>
</evidence>
<keyword evidence="11 16" id="KW-0472">Membrane</keyword>
<dbReference type="HOGENOM" id="CLU_049944_3_2_9"/>
<evidence type="ECO:0000313" key="17">
    <source>
        <dbReference type="EMBL" id="KIS25191.1"/>
    </source>
</evidence>
<dbReference type="GO" id="GO:0016020">
    <property type="term" value="C:membrane"/>
    <property type="evidence" value="ECO:0007669"/>
    <property type="project" value="InterPro"/>
</dbReference>
<dbReference type="EMBL" id="JXSU01000006">
    <property type="protein sequence ID" value="KIS25191.1"/>
    <property type="molecule type" value="Genomic_DNA"/>
</dbReference>
<dbReference type="PANTHER" id="PTHR14269:SF61">
    <property type="entry name" value="CDP-DIACYLGLYCEROL--SERINE O-PHOSPHATIDYLTRANSFERASE"/>
    <property type="match status" value="1"/>
</dbReference>
<dbReference type="PANTHER" id="PTHR14269">
    <property type="entry name" value="CDP-DIACYLGLYCEROL--GLYCEROL-3-PHOSPHATE 3-PHOSPHATIDYLTRANSFERASE-RELATED"/>
    <property type="match status" value="1"/>
</dbReference>
<evidence type="ECO:0000256" key="2">
    <source>
        <dbReference type="ARBA" id="ARBA00004127"/>
    </source>
</evidence>
<comment type="catalytic activity">
    <reaction evidence="1">
        <text>a CDP-1,2-diacyl-sn-glycerol + L-serine = a 1,2-diacyl-sn-glycero-3-phospho-L-serine + CMP + H(+)</text>
        <dbReference type="Rhea" id="RHEA:16913"/>
        <dbReference type="ChEBI" id="CHEBI:15378"/>
        <dbReference type="ChEBI" id="CHEBI:33384"/>
        <dbReference type="ChEBI" id="CHEBI:57262"/>
        <dbReference type="ChEBI" id="CHEBI:58332"/>
        <dbReference type="ChEBI" id="CHEBI:60377"/>
        <dbReference type="EC" id="2.7.8.8"/>
    </reaction>
</comment>
<keyword evidence="7 15" id="KW-0808">Transferase</keyword>
<keyword evidence="6" id="KW-0444">Lipid biosynthesis</keyword>
<dbReference type="PATRIC" id="fig|1379739.3.peg.501"/>
<dbReference type="Pfam" id="PF01066">
    <property type="entry name" value="CDP-OH_P_transf"/>
    <property type="match status" value="1"/>
</dbReference>
<comment type="similarity">
    <text evidence="3 15">Belongs to the CDP-alcohol phosphatidyltransferase class-I family.</text>
</comment>
<dbReference type="GO" id="GO:0003882">
    <property type="term" value="F:CDP-diacylglycerol-serine O-phosphatidyltransferase activity"/>
    <property type="evidence" value="ECO:0007669"/>
    <property type="project" value="UniProtKB-EC"/>
</dbReference>
<gene>
    <name evidence="17" type="ORF">N495_01015</name>
</gene>
<protein>
    <recommendedName>
        <fullName evidence="5">CDP-diacylglycerol--serine O-phosphatidyltransferase</fullName>
        <ecNumber evidence="4">2.7.8.8</ecNumber>
    </recommendedName>
    <alternativeName>
        <fullName evidence="14">Phosphatidylserine synthase</fullName>
    </alternativeName>
</protein>
<keyword evidence="8 16" id="KW-0812">Transmembrane</keyword>
<dbReference type="InterPro" id="IPR048254">
    <property type="entry name" value="CDP_ALCOHOL_P_TRANSF_CS"/>
</dbReference>
<comment type="caution">
    <text evidence="17">The sequence shown here is derived from an EMBL/GenBank/DDBJ whole genome shotgun (WGS) entry which is preliminary data.</text>
</comment>
<feature type="transmembrane region" description="Helical" evidence="16">
    <location>
        <begin position="125"/>
        <end position="144"/>
    </location>
</feature>
<evidence type="ECO:0000256" key="14">
    <source>
        <dbReference type="ARBA" id="ARBA00032361"/>
    </source>
</evidence>
<dbReference type="PROSITE" id="PS00379">
    <property type="entry name" value="CDP_ALCOHOL_P_TRANSF"/>
    <property type="match status" value="1"/>
</dbReference>
<dbReference type="InterPro" id="IPR043130">
    <property type="entry name" value="CDP-OH_PTrfase_TM_dom"/>
</dbReference>
<dbReference type="AlphaFoldDB" id="A0A0D1C2B2"/>
<evidence type="ECO:0000256" key="5">
    <source>
        <dbReference type="ARBA" id="ARBA00017171"/>
    </source>
</evidence>
<evidence type="ECO:0000256" key="9">
    <source>
        <dbReference type="ARBA" id="ARBA00022989"/>
    </source>
</evidence>
<evidence type="ECO:0000256" key="8">
    <source>
        <dbReference type="ARBA" id="ARBA00022692"/>
    </source>
</evidence>
<dbReference type="RefSeq" id="WP_003487784.1">
    <property type="nucleotide sequence ID" value="NZ_JXSU01000006.1"/>
</dbReference>
<dbReference type="GO" id="GO:0012505">
    <property type="term" value="C:endomembrane system"/>
    <property type="evidence" value="ECO:0007669"/>
    <property type="project" value="UniProtKB-SubCell"/>
</dbReference>
<dbReference type="InterPro" id="IPR000462">
    <property type="entry name" value="CDP-OH_P_trans"/>
</dbReference>
<evidence type="ECO:0000256" key="15">
    <source>
        <dbReference type="RuleBase" id="RU003750"/>
    </source>
</evidence>
<dbReference type="NCBIfam" id="TIGR00473">
    <property type="entry name" value="pssA"/>
    <property type="match status" value="1"/>
</dbReference>
<dbReference type="InterPro" id="IPR050324">
    <property type="entry name" value="CDP-alcohol_PTase-I"/>
</dbReference>
<dbReference type="EC" id="2.7.8.8" evidence="4"/>
<proteinExistence type="inferred from homology"/>
<feature type="transmembrane region" description="Helical" evidence="16">
    <location>
        <begin position="95"/>
        <end position="113"/>
    </location>
</feature>
<evidence type="ECO:0000256" key="3">
    <source>
        <dbReference type="ARBA" id="ARBA00010441"/>
    </source>
</evidence>